<gene>
    <name evidence="2" type="ORF">HNR65_002537</name>
</gene>
<reference evidence="2 3" key="1">
    <citation type="submission" date="2020-07" db="EMBL/GenBank/DDBJ databases">
        <title>Genomic Encyclopedia of Type Strains, Phase IV (KMG-IV): sequencing the most valuable type-strain genomes for metagenomic binning, comparative biology and taxonomic classification.</title>
        <authorList>
            <person name="Goeker M."/>
        </authorList>
    </citation>
    <scope>NUCLEOTIDE SEQUENCE [LARGE SCALE GENOMIC DNA]</scope>
    <source>
        <strain evidence="2 3">DSM 17721</strain>
    </source>
</reference>
<feature type="transmembrane region" description="Helical" evidence="1">
    <location>
        <begin position="58"/>
        <end position="81"/>
    </location>
</feature>
<proteinExistence type="predicted"/>
<accession>A0A7W0CAJ3</accession>
<dbReference type="AlphaFoldDB" id="A0A7W0CAJ3"/>
<evidence type="ECO:0000313" key="2">
    <source>
        <dbReference type="EMBL" id="MBA2882196.1"/>
    </source>
</evidence>
<evidence type="ECO:0000313" key="3">
    <source>
        <dbReference type="Proteomes" id="UP000525298"/>
    </source>
</evidence>
<organism evidence="2 3">
    <name type="scientific">Desulfosalsimonas propionicica</name>
    <dbReference type="NCBI Taxonomy" id="332175"/>
    <lineage>
        <taxon>Bacteria</taxon>
        <taxon>Pseudomonadati</taxon>
        <taxon>Thermodesulfobacteriota</taxon>
        <taxon>Desulfobacteria</taxon>
        <taxon>Desulfobacterales</taxon>
        <taxon>Desulfosalsimonadaceae</taxon>
        <taxon>Desulfosalsimonas</taxon>
    </lineage>
</organism>
<sequence length="87" mass="9956">MTATGTFDYAYFFKTIGNQKHFHKAFFKNSIICAGPGRVQMQKSTQKPRRLTQEKRPVSVLVAFFCVAGMRRIADIGLFTFPSYLKI</sequence>
<comment type="caution">
    <text evidence="2">The sequence shown here is derived from an EMBL/GenBank/DDBJ whole genome shotgun (WGS) entry which is preliminary data.</text>
</comment>
<keyword evidence="3" id="KW-1185">Reference proteome</keyword>
<keyword evidence="1" id="KW-0472">Membrane</keyword>
<protein>
    <submittedName>
        <fullName evidence="2">Uncharacterized protein</fullName>
    </submittedName>
</protein>
<dbReference type="RefSeq" id="WP_181551844.1">
    <property type="nucleotide sequence ID" value="NZ_JACDUS010000007.1"/>
</dbReference>
<dbReference type="Proteomes" id="UP000525298">
    <property type="component" value="Unassembled WGS sequence"/>
</dbReference>
<name>A0A7W0CAJ3_9BACT</name>
<keyword evidence="1" id="KW-0812">Transmembrane</keyword>
<keyword evidence="1" id="KW-1133">Transmembrane helix</keyword>
<dbReference type="EMBL" id="JACDUS010000007">
    <property type="protein sequence ID" value="MBA2882196.1"/>
    <property type="molecule type" value="Genomic_DNA"/>
</dbReference>
<evidence type="ECO:0000256" key="1">
    <source>
        <dbReference type="SAM" id="Phobius"/>
    </source>
</evidence>